<dbReference type="GO" id="GO:0000981">
    <property type="term" value="F:DNA-binding transcription factor activity, RNA polymerase II-specific"/>
    <property type="evidence" value="ECO:0007669"/>
    <property type="project" value="TreeGrafter"/>
</dbReference>
<organism evidence="8 9">
    <name type="scientific">Trifolium subterraneum</name>
    <name type="common">Subterranean clover</name>
    <dbReference type="NCBI Taxonomy" id="3900"/>
    <lineage>
        <taxon>Eukaryota</taxon>
        <taxon>Viridiplantae</taxon>
        <taxon>Streptophyta</taxon>
        <taxon>Embryophyta</taxon>
        <taxon>Tracheophyta</taxon>
        <taxon>Spermatophyta</taxon>
        <taxon>Magnoliopsida</taxon>
        <taxon>eudicotyledons</taxon>
        <taxon>Gunneridae</taxon>
        <taxon>Pentapetalae</taxon>
        <taxon>rosids</taxon>
        <taxon>fabids</taxon>
        <taxon>Fabales</taxon>
        <taxon>Fabaceae</taxon>
        <taxon>Papilionoideae</taxon>
        <taxon>50 kb inversion clade</taxon>
        <taxon>NPAAA clade</taxon>
        <taxon>Hologalegina</taxon>
        <taxon>IRL clade</taxon>
        <taxon>Trifolieae</taxon>
        <taxon>Trifolium</taxon>
    </lineage>
</organism>
<evidence type="ECO:0000256" key="1">
    <source>
        <dbReference type="ARBA" id="ARBA00004123"/>
    </source>
</evidence>
<comment type="subcellular location">
    <subcellularLocation>
        <location evidence="1">Nucleus</location>
    </subcellularLocation>
</comment>
<evidence type="ECO:0000256" key="6">
    <source>
        <dbReference type="SAM" id="MobiDB-lite"/>
    </source>
</evidence>
<dbReference type="GO" id="GO:0046983">
    <property type="term" value="F:protein dimerization activity"/>
    <property type="evidence" value="ECO:0007669"/>
    <property type="project" value="InterPro"/>
</dbReference>
<feature type="domain" description="MADS-box" evidence="7">
    <location>
        <begin position="8"/>
        <end position="68"/>
    </location>
</feature>
<evidence type="ECO:0000313" key="9">
    <source>
        <dbReference type="Proteomes" id="UP000242715"/>
    </source>
</evidence>
<dbReference type="Pfam" id="PF00319">
    <property type="entry name" value="SRF-TF"/>
    <property type="match status" value="1"/>
</dbReference>
<reference evidence="9" key="1">
    <citation type="journal article" date="2017" name="Front. Plant Sci.">
        <title>Climate Clever Clovers: New Paradigm to Reduce the Environmental Footprint of Ruminants by Breeding Low Methanogenic Forages Utilizing Haplotype Variation.</title>
        <authorList>
            <person name="Kaur P."/>
            <person name="Appels R."/>
            <person name="Bayer P.E."/>
            <person name="Keeble-Gagnere G."/>
            <person name="Wang J."/>
            <person name="Hirakawa H."/>
            <person name="Shirasawa K."/>
            <person name="Vercoe P."/>
            <person name="Stefanova K."/>
            <person name="Durmic Z."/>
            <person name="Nichols P."/>
            <person name="Revell C."/>
            <person name="Isobe S.N."/>
            <person name="Edwards D."/>
            <person name="Erskine W."/>
        </authorList>
    </citation>
    <scope>NUCLEOTIDE SEQUENCE [LARGE SCALE GENOMIC DNA]</scope>
    <source>
        <strain evidence="9">cv. Daliak</strain>
    </source>
</reference>
<dbReference type="EMBL" id="DF973287">
    <property type="protein sequence ID" value="GAU24322.1"/>
    <property type="molecule type" value="Genomic_DNA"/>
</dbReference>
<name>A0A2Z6MFY5_TRISU</name>
<keyword evidence="4" id="KW-0804">Transcription</keyword>
<sequence length="236" mass="26529">MSSGRKGQRRKKIEMKKMSNESNLQVTFSKRRSGLFNKASELCTLCGVDVALVVFSPSGKTFSFGHSNVDAVIDRYLSQVPPQNNDTMQFIEAHRRANESELNAQLTQINNTLDDVRKHGDELSHLLKEIKTLFWWASPIGGMNRVELEFLKKALKELKKLVVQHIIGITINDAPTQTLPFFVGNASSSNIPLYMSNPQQAQMFLPQFPQNPMLQCNLFGYNNIGGGGEYGTPKFF</sequence>
<dbReference type="FunFam" id="3.40.1810.10:FF:000006">
    <property type="entry name" value="Agamous-like MADS-box protein AGL62"/>
    <property type="match status" value="1"/>
</dbReference>
<dbReference type="PROSITE" id="PS50066">
    <property type="entry name" value="MADS_BOX_2"/>
    <property type="match status" value="1"/>
</dbReference>
<evidence type="ECO:0000256" key="4">
    <source>
        <dbReference type="ARBA" id="ARBA00023163"/>
    </source>
</evidence>
<dbReference type="GO" id="GO:0045944">
    <property type="term" value="P:positive regulation of transcription by RNA polymerase II"/>
    <property type="evidence" value="ECO:0007669"/>
    <property type="project" value="InterPro"/>
</dbReference>
<proteinExistence type="predicted"/>
<feature type="compositionally biased region" description="Basic residues" evidence="6">
    <location>
        <begin position="1"/>
        <end position="14"/>
    </location>
</feature>
<keyword evidence="5" id="KW-0539">Nucleus</keyword>
<dbReference type="Proteomes" id="UP000242715">
    <property type="component" value="Unassembled WGS sequence"/>
</dbReference>
<evidence type="ECO:0000259" key="7">
    <source>
        <dbReference type="PROSITE" id="PS50066"/>
    </source>
</evidence>
<dbReference type="PANTHER" id="PTHR11945:SF818">
    <property type="entry name" value="AGAMOUS-LIKE MADS-BOX PROTEIN AGL62"/>
    <property type="match status" value="1"/>
</dbReference>
<dbReference type="GO" id="GO:0005634">
    <property type="term" value="C:nucleus"/>
    <property type="evidence" value="ECO:0007669"/>
    <property type="project" value="UniProtKB-SubCell"/>
</dbReference>
<feature type="region of interest" description="Disordered" evidence="6">
    <location>
        <begin position="1"/>
        <end position="20"/>
    </location>
</feature>
<keyword evidence="2" id="KW-0805">Transcription regulation</keyword>
<dbReference type="GO" id="GO:0000978">
    <property type="term" value="F:RNA polymerase II cis-regulatory region sequence-specific DNA binding"/>
    <property type="evidence" value="ECO:0007669"/>
    <property type="project" value="TreeGrafter"/>
</dbReference>
<dbReference type="CDD" id="cd00265">
    <property type="entry name" value="MADS_MEF2_like"/>
    <property type="match status" value="1"/>
</dbReference>
<evidence type="ECO:0000256" key="3">
    <source>
        <dbReference type="ARBA" id="ARBA00023125"/>
    </source>
</evidence>
<evidence type="ECO:0000256" key="5">
    <source>
        <dbReference type="ARBA" id="ARBA00023242"/>
    </source>
</evidence>
<gene>
    <name evidence="8" type="ORF">TSUD_49110</name>
</gene>
<dbReference type="AlphaFoldDB" id="A0A2Z6MFY5"/>
<evidence type="ECO:0000313" key="8">
    <source>
        <dbReference type="EMBL" id="GAU24322.1"/>
    </source>
</evidence>
<dbReference type="InterPro" id="IPR033896">
    <property type="entry name" value="MEF2-like_N"/>
</dbReference>
<dbReference type="PANTHER" id="PTHR11945">
    <property type="entry name" value="MADS BOX PROTEIN"/>
    <property type="match status" value="1"/>
</dbReference>
<dbReference type="InterPro" id="IPR036879">
    <property type="entry name" value="TF_MADSbox_sf"/>
</dbReference>
<dbReference type="Gene3D" id="3.40.1810.10">
    <property type="entry name" value="Transcription factor, MADS-box"/>
    <property type="match status" value="1"/>
</dbReference>
<keyword evidence="9" id="KW-1185">Reference proteome</keyword>
<accession>A0A2Z6MFY5</accession>
<dbReference type="SUPFAM" id="SSF55455">
    <property type="entry name" value="SRF-like"/>
    <property type="match status" value="1"/>
</dbReference>
<dbReference type="InterPro" id="IPR002100">
    <property type="entry name" value="TF_MADSbox"/>
</dbReference>
<dbReference type="OrthoDB" id="1933443at2759"/>
<evidence type="ECO:0000256" key="2">
    <source>
        <dbReference type="ARBA" id="ARBA00023015"/>
    </source>
</evidence>
<dbReference type="PRINTS" id="PR00404">
    <property type="entry name" value="MADSDOMAIN"/>
</dbReference>
<keyword evidence="3" id="KW-0238">DNA-binding</keyword>
<dbReference type="SMART" id="SM00432">
    <property type="entry name" value="MADS"/>
    <property type="match status" value="1"/>
</dbReference>
<protein>
    <recommendedName>
        <fullName evidence="7">MADS-box domain-containing protein</fullName>
    </recommendedName>
</protein>